<keyword evidence="3" id="KW-1185">Reference proteome</keyword>
<dbReference type="EMBL" id="VDHJ01000002">
    <property type="protein sequence ID" value="TNL99779.1"/>
    <property type="molecule type" value="Genomic_DNA"/>
</dbReference>
<evidence type="ECO:0000313" key="3">
    <source>
        <dbReference type="Proteomes" id="UP000312032"/>
    </source>
</evidence>
<dbReference type="GO" id="GO:0003700">
    <property type="term" value="F:DNA-binding transcription factor activity"/>
    <property type="evidence" value="ECO:0007669"/>
    <property type="project" value="InterPro"/>
</dbReference>
<dbReference type="InterPro" id="IPR036390">
    <property type="entry name" value="WH_DNA-bd_sf"/>
</dbReference>
<gene>
    <name evidence="2" type="ORF">FHE74_01705</name>
</gene>
<dbReference type="PANTHER" id="PTHR33164">
    <property type="entry name" value="TRANSCRIPTIONAL REGULATOR, MARR FAMILY"/>
    <property type="match status" value="1"/>
</dbReference>
<dbReference type="Pfam" id="PF12802">
    <property type="entry name" value="MarR_2"/>
    <property type="match status" value="1"/>
</dbReference>
<name>A0A5C4U5V6_9CORY</name>
<dbReference type="InterPro" id="IPR039422">
    <property type="entry name" value="MarR/SlyA-like"/>
</dbReference>
<evidence type="ECO:0000259" key="1">
    <source>
        <dbReference type="PROSITE" id="PS50995"/>
    </source>
</evidence>
<dbReference type="InterPro" id="IPR000835">
    <property type="entry name" value="HTH_MarR-typ"/>
</dbReference>
<dbReference type="SUPFAM" id="SSF46785">
    <property type="entry name" value="Winged helix' DNA-binding domain"/>
    <property type="match status" value="1"/>
</dbReference>
<protein>
    <submittedName>
        <fullName evidence="2">MarR family transcriptional regulator</fullName>
    </submittedName>
</protein>
<dbReference type="RefSeq" id="WP_139464695.1">
    <property type="nucleotide sequence ID" value="NZ_VDHJ01000002.1"/>
</dbReference>
<proteinExistence type="predicted"/>
<dbReference type="OrthoDB" id="8635520at2"/>
<dbReference type="PANTHER" id="PTHR33164:SF99">
    <property type="entry name" value="MARR FAMILY REGULATORY PROTEIN"/>
    <property type="match status" value="1"/>
</dbReference>
<feature type="domain" description="HTH marR-type" evidence="1">
    <location>
        <begin position="12"/>
        <end position="148"/>
    </location>
</feature>
<dbReference type="PRINTS" id="PR00598">
    <property type="entry name" value="HTHMARR"/>
</dbReference>
<dbReference type="InterPro" id="IPR036388">
    <property type="entry name" value="WH-like_DNA-bd_sf"/>
</dbReference>
<comment type="caution">
    <text evidence="2">The sequence shown here is derived from an EMBL/GenBank/DDBJ whole genome shotgun (WGS) entry which is preliminary data.</text>
</comment>
<dbReference type="GO" id="GO:0006950">
    <property type="term" value="P:response to stress"/>
    <property type="evidence" value="ECO:0007669"/>
    <property type="project" value="TreeGrafter"/>
</dbReference>
<dbReference type="AlphaFoldDB" id="A0A5C4U5V6"/>
<dbReference type="PROSITE" id="PS50995">
    <property type="entry name" value="HTH_MARR_2"/>
    <property type="match status" value="1"/>
</dbReference>
<dbReference type="SMART" id="SM00347">
    <property type="entry name" value="HTH_MARR"/>
    <property type="match status" value="1"/>
</dbReference>
<evidence type="ECO:0000313" key="2">
    <source>
        <dbReference type="EMBL" id="TNL99779.1"/>
    </source>
</evidence>
<dbReference type="Proteomes" id="UP000312032">
    <property type="component" value="Unassembled WGS sequence"/>
</dbReference>
<accession>A0A5C4U5V6</accession>
<reference evidence="2 3" key="1">
    <citation type="submission" date="2019-06" db="EMBL/GenBank/DDBJ databases">
        <authorList>
            <person name="Li J."/>
        </authorList>
    </citation>
    <scope>NUCLEOTIDE SEQUENCE [LARGE SCALE GENOMIC DNA]</scope>
    <source>
        <strain evidence="2 3">LMG 28165</strain>
    </source>
</reference>
<dbReference type="Gene3D" id="1.10.10.10">
    <property type="entry name" value="Winged helix-like DNA-binding domain superfamily/Winged helix DNA-binding domain"/>
    <property type="match status" value="1"/>
</dbReference>
<organism evidence="2 3">
    <name type="scientific">Corynebacterium tapiri</name>
    <dbReference type="NCBI Taxonomy" id="1448266"/>
    <lineage>
        <taxon>Bacteria</taxon>
        <taxon>Bacillati</taxon>
        <taxon>Actinomycetota</taxon>
        <taxon>Actinomycetes</taxon>
        <taxon>Mycobacteriales</taxon>
        <taxon>Corynebacteriaceae</taxon>
        <taxon>Corynebacterium</taxon>
    </lineage>
</organism>
<sequence length="162" mass="18584">MNDETRWLSDDQTSAWLTLWAVTEFLPTRLDEQLKRDHGVNLLDYFALAQISMADNRELSMTQLANLCAISPSRLSHVASRLEQRGWVTRRQWEEDRRTNIASLTPAGLEFLQSAAPSHVNRVRELVFDGLTEDDTNELNRILSIVLQRIDPPGLPRVRSTD</sequence>